<dbReference type="InterPro" id="IPR003488">
    <property type="entry name" value="DprA"/>
</dbReference>
<proteinExistence type="inferred from homology"/>
<sequence length="267" mass="29676">MDLLLLSHAGVTSKEYLTLVNNGWISPELKRKLKVAETLDRAEILAVLERENIGYITHNHRLYPSLLKEIYDFPYILYYRGNPSLLTLKMLGVVGSRKATDYTTKSLEHLLPSLENIAIISGLAYGADEAAHRIAVKNGLHTIGVLAFGHNTHYPKTTADIRNTMEKTHLTISEYPPDTPIQKWQFVARNRIIAGCARGVLVTEAEEKSGSLITLEMALDDNRSVYCLPGNITSALSKGTNLRIKEGAEAVTESADIQRDFDENGQL</sequence>
<organism evidence="3 4">
    <name type="scientific">Jeotgalicoccus saudimassiliensis</name>
    <dbReference type="NCBI Taxonomy" id="1461582"/>
    <lineage>
        <taxon>Bacteria</taxon>
        <taxon>Bacillati</taxon>
        <taxon>Bacillota</taxon>
        <taxon>Bacilli</taxon>
        <taxon>Bacillales</taxon>
        <taxon>Staphylococcaceae</taxon>
        <taxon>Jeotgalicoccus</taxon>
    </lineage>
</organism>
<dbReference type="HOGENOM" id="CLU_029601_3_3_9"/>
<evidence type="ECO:0000259" key="2">
    <source>
        <dbReference type="Pfam" id="PF02481"/>
    </source>
</evidence>
<keyword evidence="4" id="KW-1185">Reference proteome</keyword>
<name>A0A078LZX7_9STAP</name>
<dbReference type="EMBL" id="CCSE01000001">
    <property type="protein sequence ID" value="CDZ99535.1"/>
    <property type="molecule type" value="Genomic_DNA"/>
</dbReference>
<comment type="similarity">
    <text evidence="1">Belongs to the DprA/Smf family.</text>
</comment>
<dbReference type="Proteomes" id="UP000044136">
    <property type="component" value="Unassembled WGS sequence"/>
</dbReference>
<dbReference type="AlphaFoldDB" id="A0A078LZX7"/>
<dbReference type="InterPro" id="IPR057666">
    <property type="entry name" value="DrpA_SLOG"/>
</dbReference>
<reference evidence="3 4" key="1">
    <citation type="submission" date="2014-07" db="EMBL/GenBank/DDBJ databases">
        <authorList>
            <person name="Urmite Genomes Urmite Genomes"/>
        </authorList>
    </citation>
    <scope>NUCLEOTIDE SEQUENCE [LARGE SCALE GENOMIC DNA]</scope>
    <source>
        <strain evidence="3 4">13MG44_air</strain>
    </source>
</reference>
<feature type="domain" description="Smf/DprA SLOG" evidence="2">
    <location>
        <begin position="55"/>
        <end position="260"/>
    </location>
</feature>
<gene>
    <name evidence="3" type="ORF">BN1048_00521</name>
</gene>
<evidence type="ECO:0000256" key="1">
    <source>
        <dbReference type="ARBA" id="ARBA00006525"/>
    </source>
</evidence>
<dbReference type="GO" id="GO:0009294">
    <property type="term" value="P:DNA-mediated transformation"/>
    <property type="evidence" value="ECO:0007669"/>
    <property type="project" value="InterPro"/>
</dbReference>
<dbReference type="PANTHER" id="PTHR43022">
    <property type="entry name" value="PROTEIN SMF"/>
    <property type="match status" value="1"/>
</dbReference>
<dbReference type="RefSeq" id="WP_035808129.1">
    <property type="nucleotide sequence ID" value="NZ_CCSE01000001.1"/>
</dbReference>
<dbReference type="STRING" id="1461582.BN1048_00521"/>
<dbReference type="PANTHER" id="PTHR43022:SF1">
    <property type="entry name" value="PROTEIN SMF"/>
    <property type="match status" value="1"/>
</dbReference>
<dbReference type="Gene3D" id="3.40.50.450">
    <property type="match status" value="1"/>
</dbReference>
<dbReference type="NCBIfam" id="TIGR00732">
    <property type="entry name" value="dprA"/>
    <property type="match status" value="1"/>
</dbReference>
<dbReference type="Pfam" id="PF02481">
    <property type="entry name" value="DNA_processg_A"/>
    <property type="match status" value="1"/>
</dbReference>
<accession>A0A078LZX7</accession>
<dbReference type="OrthoDB" id="9785707at2"/>
<protein>
    <recommendedName>
        <fullName evidence="2">Smf/DprA SLOG domain-containing protein</fullName>
    </recommendedName>
</protein>
<dbReference type="eggNOG" id="COG0758">
    <property type="taxonomic scope" value="Bacteria"/>
</dbReference>
<evidence type="ECO:0000313" key="3">
    <source>
        <dbReference type="EMBL" id="CDZ99535.1"/>
    </source>
</evidence>
<evidence type="ECO:0000313" key="4">
    <source>
        <dbReference type="Proteomes" id="UP000044136"/>
    </source>
</evidence>
<dbReference type="SUPFAM" id="SSF102405">
    <property type="entry name" value="MCP/YpsA-like"/>
    <property type="match status" value="1"/>
</dbReference>